<feature type="domain" description="Response regulatory" evidence="3">
    <location>
        <begin position="6"/>
        <end position="120"/>
    </location>
</feature>
<feature type="modified residue" description="4-aspartylphosphate" evidence="2">
    <location>
        <position position="55"/>
    </location>
</feature>
<gene>
    <name evidence="4" type="ORF">F0919_04615</name>
</gene>
<dbReference type="PANTHER" id="PTHR44591:SF3">
    <property type="entry name" value="RESPONSE REGULATORY DOMAIN-CONTAINING PROTEIN"/>
    <property type="match status" value="1"/>
</dbReference>
<dbReference type="PROSITE" id="PS50110">
    <property type="entry name" value="RESPONSE_REGULATORY"/>
    <property type="match status" value="1"/>
</dbReference>
<keyword evidence="5" id="KW-1185">Reference proteome</keyword>
<dbReference type="PANTHER" id="PTHR44591">
    <property type="entry name" value="STRESS RESPONSE REGULATOR PROTEIN 1"/>
    <property type="match status" value="1"/>
</dbReference>
<evidence type="ECO:0000259" key="3">
    <source>
        <dbReference type="PROSITE" id="PS50110"/>
    </source>
</evidence>
<keyword evidence="1 2" id="KW-0597">Phosphoprotein</keyword>
<sequence>MVAVKRVAVFDDDDDLLIIFRFFFEEKGWEVHTYKTSDDVIDKVRMSSPDVILMDNWIPTTGGLFATQMLKNDEELKNIPVIYISANNDIKGIAERAGADTYVAKPFDFEHLQNVVDSFF</sequence>
<proteinExistence type="predicted"/>
<dbReference type="AlphaFoldDB" id="A0A5M6CUU0"/>
<organism evidence="4 5">
    <name type="scientific">Taibaiella lutea</name>
    <dbReference type="NCBI Taxonomy" id="2608001"/>
    <lineage>
        <taxon>Bacteria</taxon>
        <taxon>Pseudomonadati</taxon>
        <taxon>Bacteroidota</taxon>
        <taxon>Chitinophagia</taxon>
        <taxon>Chitinophagales</taxon>
        <taxon>Chitinophagaceae</taxon>
        <taxon>Taibaiella</taxon>
    </lineage>
</organism>
<dbReference type="InterPro" id="IPR001789">
    <property type="entry name" value="Sig_transdc_resp-reg_receiver"/>
</dbReference>
<dbReference type="Gene3D" id="3.40.50.2300">
    <property type="match status" value="1"/>
</dbReference>
<dbReference type="Pfam" id="PF00072">
    <property type="entry name" value="Response_reg"/>
    <property type="match status" value="1"/>
</dbReference>
<dbReference type="Proteomes" id="UP000323632">
    <property type="component" value="Unassembled WGS sequence"/>
</dbReference>
<protein>
    <submittedName>
        <fullName evidence="4">Response regulator</fullName>
    </submittedName>
</protein>
<dbReference type="InterPro" id="IPR050595">
    <property type="entry name" value="Bact_response_regulator"/>
</dbReference>
<evidence type="ECO:0000256" key="2">
    <source>
        <dbReference type="PROSITE-ProRule" id="PRU00169"/>
    </source>
</evidence>
<name>A0A5M6CUU0_9BACT</name>
<dbReference type="RefSeq" id="WP_150031536.1">
    <property type="nucleotide sequence ID" value="NZ_VWSH01000001.1"/>
</dbReference>
<comment type="caution">
    <text evidence="4">The sequence shown here is derived from an EMBL/GenBank/DDBJ whole genome shotgun (WGS) entry which is preliminary data.</text>
</comment>
<dbReference type="GO" id="GO:0000160">
    <property type="term" value="P:phosphorelay signal transduction system"/>
    <property type="evidence" value="ECO:0007669"/>
    <property type="project" value="InterPro"/>
</dbReference>
<dbReference type="SUPFAM" id="SSF52172">
    <property type="entry name" value="CheY-like"/>
    <property type="match status" value="1"/>
</dbReference>
<dbReference type="SMART" id="SM00448">
    <property type="entry name" value="REC"/>
    <property type="match status" value="1"/>
</dbReference>
<reference evidence="4 5" key="1">
    <citation type="submission" date="2019-09" db="EMBL/GenBank/DDBJ databases">
        <title>Genome sequence and assembly of Taibaiella sp.</title>
        <authorList>
            <person name="Chhetri G."/>
        </authorList>
    </citation>
    <scope>NUCLEOTIDE SEQUENCE [LARGE SCALE GENOMIC DNA]</scope>
    <source>
        <strain evidence="4 5">KVB11</strain>
    </source>
</reference>
<evidence type="ECO:0000256" key="1">
    <source>
        <dbReference type="ARBA" id="ARBA00022553"/>
    </source>
</evidence>
<accession>A0A5M6CUU0</accession>
<dbReference type="InterPro" id="IPR011006">
    <property type="entry name" value="CheY-like_superfamily"/>
</dbReference>
<evidence type="ECO:0000313" key="5">
    <source>
        <dbReference type="Proteomes" id="UP000323632"/>
    </source>
</evidence>
<evidence type="ECO:0000313" key="4">
    <source>
        <dbReference type="EMBL" id="KAA5536959.1"/>
    </source>
</evidence>
<dbReference type="EMBL" id="VWSH01000001">
    <property type="protein sequence ID" value="KAA5536959.1"/>
    <property type="molecule type" value="Genomic_DNA"/>
</dbReference>